<evidence type="ECO:0000256" key="2">
    <source>
        <dbReference type="SAM" id="MobiDB-lite"/>
    </source>
</evidence>
<dbReference type="InterPro" id="IPR046349">
    <property type="entry name" value="C1-like_sf"/>
</dbReference>
<dbReference type="PANTHER" id="PTHR32410">
    <property type="entry name" value="CYSTEINE/HISTIDINE-RICH C1 DOMAIN FAMILY PROTEIN"/>
    <property type="match status" value="1"/>
</dbReference>
<accession>A0A7J0DC38</accession>
<dbReference type="SUPFAM" id="SSF57889">
    <property type="entry name" value="Cysteine-rich domain"/>
    <property type="match status" value="2"/>
</dbReference>
<sequence length="552" mass="62441">MEMKPVFIEIATDLWPAPPVCYVTLSVIITTSTVAATVLCNQPTNNRTFIAVAVYVPTIWRLMVAMYTAVMSVLFAWMLNALSCLLPIAKVLIANRVNFTPIPLILCDKNKNFCYKCSCCKLPIEIQGGSLYACLQCRALLHKSCAHLPQKMEHPLHPSHPLVLLYGCDLFTCQVCSGTIQGFWYYCSECKFYMDVRCAALKPTENNKCYKLFADLPQVIDHLLHPRTHSQLPLCAAIPRSFVAFVAIFNLHVHCVSILPRTLKSNNHVHPLTLTLTDSPIKDHADEDDNAEFYCGACEELRVLADPSYYCEECTYVAHSHCIVSKNISILEEECSKGASDTSGSECLQEECSGQESNVSGTEEEECSGQDSNASESEYVEEPPSLTLKEFLDSFDRIEKNHVESLSQYYDVIKHYCRSGFSRLDKIIELTIRNYELANQIEVPWQDWDESTLKVVPVGEYMIPDHWAPILRALIAKYGEHRLQLQMDFKDERFNLSKAYEIRELEMKLETKRELLSLGQDCCLDAVKLKGQTAVIDCRSLWLWVCGAGLSS</sequence>
<keyword evidence="1" id="KW-0677">Repeat</keyword>
<gene>
    <name evidence="5" type="ORF">Acr_00g0015820</name>
</gene>
<keyword evidence="3" id="KW-1133">Transmembrane helix</keyword>
<dbReference type="AlphaFoldDB" id="A0A7J0DC38"/>
<feature type="region of interest" description="Disordered" evidence="2">
    <location>
        <begin position="353"/>
        <end position="380"/>
    </location>
</feature>
<dbReference type="PANTHER" id="PTHR32410:SF215">
    <property type="entry name" value="DC1 DOMAIN-CONTAINING PROTEIN"/>
    <property type="match status" value="1"/>
</dbReference>
<evidence type="ECO:0000256" key="1">
    <source>
        <dbReference type="ARBA" id="ARBA00022737"/>
    </source>
</evidence>
<dbReference type="InterPro" id="IPR053192">
    <property type="entry name" value="Vacuole_Formation_Reg"/>
</dbReference>
<evidence type="ECO:0000259" key="4">
    <source>
        <dbReference type="Pfam" id="PF03107"/>
    </source>
</evidence>
<feature type="domain" description="DC1" evidence="4">
    <location>
        <begin position="268"/>
        <end position="323"/>
    </location>
</feature>
<dbReference type="Pfam" id="PF03107">
    <property type="entry name" value="C1_2"/>
    <property type="match status" value="2"/>
</dbReference>
<dbReference type="Proteomes" id="UP000585474">
    <property type="component" value="Unassembled WGS sequence"/>
</dbReference>
<evidence type="ECO:0000256" key="3">
    <source>
        <dbReference type="SAM" id="Phobius"/>
    </source>
</evidence>
<feature type="domain" description="DC1" evidence="4">
    <location>
        <begin position="155"/>
        <end position="199"/>
    </location>
</feature>
<dbReference type="EMBL" id="BJWL01000137">
    <property type="protein sequence ID" value="GFS31134.1"/>
    <property type="molecule type" value="Genomic_DNA"/>
</dbReference>
<keyword evidence="3" id="KW-0472">Membrane</keyword>
<dbReference type="InterPro" id="IPR004146">
    <property type="entry name" value="DC1"/>
</dbReference>
<proteinExistence type="predicted"/>
<organism evidence="5 6">
    <name type="scientific">Actinidia rufa</name>
    <dbReference type="NCBI Taxonomy" id="165716"/>
    <lineage>
        <taxon>Eukaryota</taxon>
        <taxon>Viridiplantae</taxon>
        <taxon>Streptophyta</taxon>
        <taxon>Embryophyta</taxon>
        <taxon>Tracheophyta</taxon>
        <taxon>Spermatophyta</taxon>
        <taxon>Magnoliopsida</taxon>
        <taxon>eudicotyledons</taxon>
        <taxon>Gunneridae</taxon>
        <taxon>Pentapetalae</taxon>
        <taxon>asterids</taxon>
        <taxon>Ericales</taxon>
        <taxon>Actinidiaceae</taxon>
        <taxon>Actinidia</taxon>
    </lineage>
</organism>
<comment type="caution">
    <text evidence="5">The sequence shown here is derived from an EMBL/GenBank/DDBJ whole genome shotgun (WGS) entry which is preliminary data.</text>
</comment>
<protein>
    <recommendedName>
        <fullName evidence="4">DC1 domain-containing protein</fullName>
    </recommendedName>
</protein>
<dbReference type="OrthoDB" id="1884766at2759"/>
<name>A0A7J0DC38_9ERIC</name>
<feature type="transmembrane region" description="Helical" evidence="3">
    <location>
        <begin position="52"/>
        <end position="79"/>
    </location>
</feature>
<keyword evidence="3" id="KW-0812">Transmembrane</keyword>
<evidence type="ECO:0000313" key="5">
    <source>
        <dbReference type="EMBL" id="GFS31134.1"/>
    </source>
</evidence>
<feature type="transmembrane region" description="Helical" evidence="3">
    <location>
        <begin position="20"/>
        <end position="40"/>
    </location>
</feature>
<keyword evidence="6" id="KW-1185">Reference proteome</keyword>
<evidence type="ECO:0000313" key="6">
    <source>
        <dbReference type="Proteomes" id="UP000585474"/>
    </source>
</evidence>
<reference evidence="6" key="1">
    <citation type="submission" date="2019-07" db="EMBL/GenBank/DDBJ databases">
        <title>De Novo Assembly of kiwifruit Actinidia rufa.</title>
        <authorList>
            <person name="Sugita-Konishi S."/>
            <person name="Sato K."/>
            <person name="Mori E."/>
            <person name="Abe Y."/>
            <person name="Kisaki G."/>
            <person name="Hamano K."/>
            <person name="Suezawa K."/>
            <person name="Otani M."/>
            <person name="Fukuda T."/>
            <person name="Manabe T."/>
            <person name="Gomi K."/>
            <person name="Tabuchi M."/>
            <person name="Akimitsu K."/>
            <person name="Kataoka I."/>
        </authorList>
    </citation>
    <scope>NUCLEOTIDE SEQUENCE [LARGE SCALE GENOMIC DNA]</scope>
    <source>
        <strain evidence="6">cv. Fuchu</strain>
    </source>
</reference>